<evidence type="ECO:0000313" key="1">
    <source>
        <dbReference type="EMBL" id="RSV06976.1"/>
    </source>
</evidence>
<dbReference type="EMBL" id="QQWO01000002">
    <property type="protein sequence ID" value="RSV06976.1"/>
    <property type="molecule type" value="Genomic_DNA"/>
</dbReference>
<reference evidence="1 2" key="1">
    <citation type="submission" date="2018-07" db="EMBL/GenBank/DDBJ databases">
        <title>Genomic and Epidemiologic Investigation of an Indolent Hospital Outbreak.</title>
        <authorList>
            <person name="Johnson R.C."/>
            <person name="Deming C."/>
            <person name="Conlan S."/>
            <person name="Zellmer C.J."/>
            <person name="Michelin A.V."/>
            <person name="Lee-Lin S."/>
            <person name="Thomas P.J."/>
            <person name="Park M."/>
            <person name="Weingarten R.A."/>
            <person name="Less J."/>
            <person name="Dekker J.P."/>
            <person name="Frank K.M."/>
            <person name="Musser K.A."/>
            <person name="Mcquiston J.R."/>
            <person name="Henderson D.K."/>
            <person name="Lau A.F."/>
            <person name="Palmore T.N."/>
            <person name="Segre J.A."/>
        </authorList>
    </citation>
    <scope>NUCLEOTIDE SEQUENCE [LARGE SCALE GENOMIC DNA]</scope>
    <source>
        <strain evidence="1 2">SK-NIH.Env10_0317</strain>
    </source>
</reference>
<comment type="caution">
    <text evidence="1">The sequence shown here is derived from an EMBL/GenBank/DDBJ whole genome shotgun (WGS) entry which is preliminary data.</text>
</comment>
<dbReference type="Proteomes" id="UP000286681">
    <property type="component" value="Unassembled WGS sequence"/>
</dbReference>
<protein>
    <submittedName>
        <fullName evidence="1">Uncharacterized protein</fullName>
    </submittedName>
</protein>
<dbReference type="AlphaFoldDB" id="A0AAJ4VCL0"/>
<gene>
    <name evidence="1" type="ORF">CA257_02940</name>
</gene>
<evidence type="ECO:0000313" key="2">
    <source>
        <dbReference type="Proteomes" id="UP000286681"/>
    </source>
</evidence>
<sequence>MTGVGYWGMTNDGHDPCYSIGFKNTGATPLYDYRGYTLAYIAKTTHLPHSITDEKLHALRSDLIGPSGSVEKKGKLKPTKEQQEGFTNGTHHVFLISASHYRDTFGRHFRFDCCYRSNFKTAPVNMWPVFVRERRVGFWERWRERRRRIANDGRRHR</sequence>
<accession>A0AAJ4VCL0</accession>
<name>A0AAJ4VCL0_9SPHN</name>
<proteinExistence type="predicted"/>
<organism evidence="1 2">
    <name type="scientific">Sphingomonas koreensis</name>
    <dbReference type="NCBI Taxonomy" id="93064"/>
    <lineage>
        <taxon>Bacteria</taxon>
        <taxon>Pseudomonadati</taxon>
        <taxon>Pseudomonadota</taxon>
        <taxon>Alphaproteobacteria</taxon>
        <taxon>Sphingomonadales</taxon>
        <taxon>Sphingomonadaceae</taxon>
        <taxon>Sphingomonas</taxon>
    </lineage>
</organism>